<organism evidence="2 3">
    <name type="scientific">Eumeta variegata</name>
    <name type="common">Bagworm moth</name>
    <name type="synonym">Eumeta japonica</name>
    <dbReference type="NCBI Taxonomy" id="151549"/>
    <lineage>
        <taxon>Eukaryota</taxon>
        <taxon>Metazoa</taxon>
        <taxon>Ecdysozoa</taxon>
        <taxon>Arthropoda</taxon>
        <taxon>Hexapoda</taxon>
        <taxon>Insecta</taxon>
        <taxon>Pterygota</taxon>
        <taxon>Neoptera</taxon>
        <taxon>Endopterygota</taxon>
        <taxon>Lepidoptera</taxon>
        <taxon>Glossata</taxon>
        <taxon>Ditrysia</taxon>
        <taxon>Tineoidea</taxon>
        <taxon>Psychidae</taxon>
        <taxon>Oiketicinae</taxon>
        <taxon>Eumeta</taxon>
    </lineage>
</organism>
<evidence type="ECO:0000313" key="2">
    <source>
        <dbReference type="EMBL" id="GBP35968.1"/>
    </source>
</evidence>
<sequence length="186" mass="20898">MATKRNRDWGQNGHRYRNEEFVPYHPHTRAKSHSAAGLIDSCLHNYIDTKAKTRLRPSDSDFVPDRVVTTQRTNLYRCEVSHMKRRTGVKKKRGGDEGGVAPATGAPNVVHRPRTLGRGPRRRAPRLAPTVAPFHHLAQKRLLGRCKADTSDAAGGLRERCLVLEPLGERPSGIQEYVPALYLHDI</sequence>
<dbReference type="Proteomes" id="UP000299102">
    <property type="component" value="Unassembled WGS sequence"/>
</dbReference>
<evidence type="ECO:0000313" key="3">
    <source>
        <dbReference type="Proteomes" id="UP000299102"/>
    </source>
</evidence>
<evidence type="ECO:0000256" key="1">
    <source>
        <dbReference type="SAM" id="MobiDB-lite"/>
    </source>
</evidence>
<feature type="compositionally biased region" description="Basic residues" evidence="1">
    <location>
        <begin position="111"/>
        <end position="124"/>
    </location>
</feature>
<proteinExistence type="predicted"/>
<reference evidence="2 3" key="1">
    <citation type="journal article" date="2019" name="Commun. Biol.">
        <title>The bagworm genome reveals a unique fibroin gene that provides high tensile strength.</title>
        <authorList>
            <person name="Kono N."/>
            <person name="Nakamura H."/>
            <person name="Ohtoshi R."/>
            <person name="Tomita M."/>
            <person name="Numata K."/>
            <person name="Arakawa K."/>
        </authorList>
    </citation>
    <scope>NUCLEOTIDE SEQUENCE [LARGE SCALE GENOMIC DNA]</scope>
</reference>
<feature type="region of interest" description="Disordered" evidence="1">
    <location>
        <begin position="84"/>
        <end position="124"/>
    </location>
</feature>
<accession>A0A4C1VA60</accession>
<feature type="compositionally biased region" description="Basic residues" evidence="1">
    <location>
        <begin position="84"/>
        <end position="93"/>
    </location>
</feature>
<protein>
    <submittedName>
        <fullName evidence="2">Uncharacterized protein</fullName>
    </submittedName>
</protein>
<keyword evidence="3" id="KW-1185">Reference proteome</keyword>
<gene>
    <name evidence="2" type="ORF">EVAR_91519_1</name>
</gene>
<comment type="caution">
    <text evidence="2">The sequence shown here is derived from an EMBL/GenBank/DDBJ whole genome shotgun (WGS) entry which is preliminary data.</text>
</comment>
<dbReference type="AlphaFoldDB" id="A0A4C1VA60"/>
<dbReference type="EMBL" id="BGZK01000312">
    <property type="protein sequence ID" value="GBP35968.1"/>
    <property type="molecule type" value="Genomic_DNA"/>
</dbReference>
<name>A0A4C1VA60_EUMVA</name>